<dbReference type="PANTHER" id="PTHR36766:SF45">
    <property type="entry name" value="NB-ARC DOMAIN-CONTAINING PROTEIN"/>
    <property type="match status" value="1"/>
</dbReference>
<comment type="similarity">
    <text evidence="1">Belongs to the disease resistance NB-LRR family.</text>
</comment>
<evidence type="ECO:0000256" key="2">
    <source>
        <dbReference type="ARBA" id="ARBA00022741"/>
    </source>
</evidence>
<dbReference type="PANTHER" id="PTHR36766">
    <property type="entry name" value="PLANT BROAD-SPECTRUM MILDEW RESISTANCE PROTEIN RPW8"/>
    <property type="match status" value="1"/>
</dbReference>
<dbReference type="SUPFAM" id="SSF52540">
    <property type="entry name" value="P-loop containing nucleoside triphosphate hydrolases"/>
    <property type="match status" value="1"/>
</dbReference>
<reference evidence="6" key="1">
    <citation type="submission" date="2020-06" db="EMBL/GenBank/DDBJ databases">
        <authorList>
            <person name="Li T."/>
            <person name="Hu X."/>
            <person name="Zhang T."/>
            <person name="Song X."/>
            <person name="Zhang H."/>
            <person name="Dai N."/>
            <person name="Sheng W."/>
            <person name="Hou X."/>
            <person name="Wei L."/>
        </authorList>
    </citation>
    <scope>NUCLEOTIDE SEQUENCE</scope>
    <source>
        <strain evidence="6">3651</strain>
        <tissue evidence="6">Leaf</tissue>
    </source>
</reference>
<evidence type="ECO:0000313" key="6">
    <source>
        <dbReference type="EMBL" id="KAK4425812.1"/>
    </source>
</evidence>
<dbReference type="Proteomes" id="UP001293254">
    <property type="component" value="Unassembled WGS sequence"/>
</dbReference>
<evidence type="ECO:0000256" key="1">
    <source>
        <dbReference type="ARBA" id="ARBA00008894"/>
    </source>
</evidence>
<dbReference type="PRINTS" id="PR00364">
    <property type="entry name" value="DISEASERSIST"/>
</dbReference>
<dbReference type="InterPro" id="IPR027417">
    <property type="entry name" value="P-loop_NTPase"/>
</dbReference>
<sequence length="237" mass="26660">MVIGRINLGRDFEEDFERTITTSFVDVSKIHGRDQDKETLVSKLFSESSTLGGIQTISIVGAGGMGKTTLAQLVFNEFLAGEMKEQFQVRIWICVSDPFDEIKIARAILESINRSAPNLSELETLLQCIRESISGKKFFLVLDDVWIEEDSKWIPLKVCLKSGASGSRILVTTRKTRVAEIMGTTYTHSLEPLSESYCWSVLSQIALQDREEADCEMLKEVGPEIAKKRLSLYCIEH</sequence>
<proteinExistence type="inferred from homology"/>
<dbReference type="EMBL" id="JACGWO010000006">
    <property type="protein sequence ID" value="KAK4425812.1"/>
    <property type="molecule type" value="Genomic_DNA"/>
</dbReference>
<organism evidence="6 7">
    <name type="scientific">Sesamum alatum</name>
    <dbReference type="NCBI Taxonomy" id="300844"/>
    <lineage>
        <taxon>Eukaryota</taxon>
        <taxon>Viridiplantae</taxon>
        <taxon>Streptophyta</taxon>
        <taxon>Embryophyta</taxon>
        <taxon>Tracheophyta</taxon>
        <taxon>Spermatophyta</taxon>
        <taxon>Magnoliopsida</taxon>
        <taxon>eudicotyledons</taxon>
        <taxon>Gunneridae</taxon>
        <taxon>Pentapetalae</taxon>
        <taxon>asterids</taxon>
        <taxon>lamiids</taxon>
        <taxon>Lamiales</taxon>
        <taxon>Pedaliaceae</taxon>
        <taxon>Sesamum</taxon>
    </lineage>
</organism>
<reference evidence="6" key="2">
    <citation type="journal article" date="2024" name="Plant">
        <title>Genomic evolution and insights into agronomic trait innovations of Sesamum species.</title>
        <authorList>
            <person name="Miao H."/>
            <person name="Wang L."/>
            <person name="Qu L."/>
            <person name="Liu H."/>
            <person name="Sun Y."/>
            <person name="Le M."/>
            <person name="Wang Q."/>
            <person name="Wei S."/>
            <person name="Zheng Y."/>
            <person name="Lin W."/>
            <person name="Duan Y."/>
            <person name="Cao H."/>
            <person name="Xiong S."/>
            <person name="Wang X."/>
            <person name="Wei L."/>
            <person name="Li C."/>
            <person name="Ma Q."/>
            <person name="Ju M."/>
            <person name="Zhao R."/>
            <person name="Li G."/>
            <person name="Mu C."/>
            <person name="Tian Q."/>
            <person name="Mei H."/>
            <person name="Zhang T."/>
            <person name="Gao T."/>
            <person name="Zhang H."/>
        </authorList>
    </citation>
    <scope>NUCLEOTIDE SEQUENCE</scope>
    <source>
        <strain evidence="6">3651</strain>
    </source>
</reference>
<evidence type="ECO:0000256" key="4">
    <source>
        <dbReference type="ARBA" id="ARBA00022840"/>
    </source>
</evidence>
<evidence type="ECO:0000313" key="7">
    <source>
        <dbReference type="Proteomes" id="UP001293254"/>
    </source>
</evidence>
<gene>
    <name evidence="6" type="ORF">Salat_1775200</name>
</gene>
<evidence type="ECO:0000259" key="5">
    <source>
        <dbReference type="Pfam" id="PF00931"/>
    </source>
</evidence>
<accession>A0AAE1Y967</accession>
<dbReference type="GO" id="GO:0043531">
    <property type="term" value="F:ADP binding"/>
    <property type="evidence" value="ECO:0007669"/>
    <property type="project" value="InterPro"/>
</dbReference>
<keyword evidence="2" id="KW-0547">Nucleotide-binding</keyword>
<dbReference type="InterPro" id="IPR002182">
    <property type="entry name" value="NB-ARC"/>
</dbReference>
<dbReference type="Gene3D" id="3.40.50.300">
    <property type="entry name" value="P-loop containing nucleotide triphosphate hydrolases"/>
    <property type="match status" value="1"/>
</dbReference>
<keyword evidence="7" id="KW-1185">Reference proteome</keyword>
<name>A0AAE1Y967_9LAMI</name>
<dbReference type="FunFam" id="3.40.50.300:FF:001091">
    <property type="entry name" value="Probable disease resistance protein At1g61300"/>
    <property type="match status" value="1"/>
</dbReference>
<comment type="caution">
    <text evidence="6">The sequence shown here is derived from an EMBL/GenBank/DDBJ whole genome shotgun (WGS) entry which is preliminary data.</text>
</comment>
<protein>
    <submittedName>
        <fullName evidence="6">Disease resistance protein RGA3</fullName>
    </submittedName>
</protein>
<dbReference type="Pfam" id="PF00931">
    <property type="entry name" value="NB-ARC"/>
    <property type="match status" value="1"/>
</dbReference>
<evidence type="ECO:0000256" key="3">
    <source>
        <dbReference type="ARBA" id="ARBA00022821"/>
    </source>
</evidence>
<keyword evidence="4" id="KW-0067">ATP-binding</keyword>
<dbReference type="GO" id="GO:0005524">
    <property type="term" value="F:ATP binding"/>
    <property type="evidence" value="ECO:0007669"/>
    <property type="project" value="UniProtKB-KW"/>
</dbReference>
<feature type="domain" description="NB-ARC" evidence="5">
    <location>
        <begin position="35"/>
        <end position="210"/>
    </location>
</feature>
<dbReference type="AlphaFoldDB" id="A0AAE1Y967"/>
<dbReference type="GO" id="GO:0006952">
    <property type="term" value="P:defense response"/>
    <property type="evidence" value="ECO:0007669"/>
    <property type="project" value="UniProtKB-KW"/>
</dbReference>
<keyword evidence="3" id="KW-0611">Plant defense</keyword>